<dbReference type="GO" id="GO:0051920">
    <property type="term" value="F:peroxiredoxin activity"/>
    <property type="evidence" value="ECO:0007669"/>
    <property type="project" value="InterPro"/>
</dbReference>
<dbReference type="InterPro" id="IPR052999">
    <property type="entry name" value="PTS1_Protein"/>
</dbReference>
<dbReference type="Proteomes" id="UP000605846">
    <property type="component" value="Unassembled WGS sequence"/>
</dbReference>
<reference evidence="2" key="1">
    <citation type="submission" date="2020-01" db="EMBL/GenBank/DDBJ databases">
        <title>Genome Sequencing of Three Apophysomyces-Like Fungal Strains Confirms a Novel Fungal Genus in the Mucoromycota with divergent Burkholderia-like Endosymbiotic Bacteria.</title>
        <authorList>
            <person name="Stajich J.E."/>
            <person name="Macias A.M."/>
            <person name="Carter-House D."/>
            <person name="Lovett B."/>
            <person name="Kasson L.R."/>
            <person name="Berry K."/>
            <person name="Grigoriev I."/>
            <person name="Chang Y."/>
            <person name="Spatafora J."/>
            <person name="Kasson M.T."/>
        </authorList>
    </citation>
    <scope>NUCLEOTIDE SEQUENCE</scope>
    <source>
        <strain evidence="2">NRRL A-21654</strain>
    </source>
</reference>
<protein>
    <recommendedName>
        <fullName evidence="1">Carboxymuconolactone decarboxylase-like domain-containing protein</fullName>
    </recommendedName>
</protein>
<dbReference type="InterPro" id="IPR029032">
    <property type="entry name" value="AhpD-like"/>
</dbReference>
<organism evidence="2 3">
    <name type="scientific">Apophysomyces ossiformis</name>
    <dbReference type="NCBI Taxonomy" id="679940"/>
    <lineage>
        <taxon>Eukaryota</taxon>
        <taxon>Fungi</taxon>
        <taxon>Fungi incertae sedis</taxon>
        <taxon>Mucoromycota</taxon>
        <taxon>Mucoromycotina</taxon>
        <taxon>Mucoromycetes</taxon>
        <taxon>Mucorales</taxon>
        <taxon>Mucorineae</taxon>
        <taxon>Mucoraceae</taxon>
        <taxon>Apophysomyces</taxon>
    </lineage>
</organism>
<feature type="domain" description="Carboxymuconolactone decarboxylase-like" evidence="1">
    <location>
        <begin position="114"/>
        <end position="180"/>
    </location>
</feature>
<dbReference type="InterPro" id="IPR003779">
    <property type="entry name" value="CMD-like"/>
</dbReference>
<evidence type="ECO:0000313" key="2">
    <source>
        <dbReference type="EMBL" id="KAF7730858.1"/>
    </source>
</evidence>
<sequence>MTALNRPEDIPYIYERLPTLNDRQSFVRLREGIFKLFPIVGYPKVINALQRLNEVVPASIKADVTGSSRTQNKWEDVLAQRERGLAMFETTYGQHSQRVMDSLQACHPDMAETAITHLYGPIISDTTVLSTQDTSLIYVAGLMAQNLPEQLKGHWYGAQHHGATVEALEEVRRLVELTCGYYGVGLSSGGQ</sequence>
<dbReference type="OrthoDB" id="5537330at2759"/>
<name>A0A8H7BYM1_9FUNG</name>
<dbReference type="Pfam" id="PF02627">
    <property type="entry name" value="CMD"/>
    <property type="match status" value="1"/>
</dbReference>
<dbReference type="PANTHER" id="PTHR28180">
    <property type="entry name" value="CONSERVED MITOCHONDRIAL PROTEIN-RELATED"/>
    <property type="match status" value="1"/>
</dbReference>
<keyword evidence="3" id="KW-1185">Reference proteome</keyword>
<gene>
    <name evidence="2" type="ORF">EC973_001376</name>
</gene>
<dbReference type="EMBL" id="JABAYA010000013">
    <property type="protein sequence ID" value="KAF7730858.1"/>
    <property type="molecule type" value="Genomic_DNA"/>
</dbReference>
<dbReference type="AlphaFoldDB" id="A0A8H7BYM1"/>
<dbReference type="Gene3D" id="1.20.1290.10">
    <property type="entry name" value="AhpD-like"/>
    <property type="match status" value="1"/>
</dbReference>
<dbReference type="PANTHER" id="PTHR28180:SF2">
    <property type="entry name" value="PEROXISOMAL PROTEIN 2"/>
    <property type="match status" value="1"/>
</dbReference>
<proteinExistence type="predicted"/>
<accession>A0A8H7BYM1</accession>
<evidence type="ECO:0000313" key="3">
    <source>
        <dbReference type="Proteomes" id="UP000605846"/>
    </source>
</evidence>
<evidence type="ECO:0000259" key="1">
    <source>
        <dbReference type="Pfam" id="PF02627"/>
    </source>
</evidence>
<dbReference type="SUPFAM" id="SSF69118">
    <property type="entry name" value="AhpD-like"/>
    <property type="match status" value="1"/>
</dbReference>
<comment type="caution">
    <text evidence="2">The sequence shown here is derived from an EMBL/GenBank/DDBJ whole genome shotgun (WGS) entry which is preliminary data.</text>
</comment>